<evidence type="ECO:0000313" key="3">
    <source>
        <dbReference type="EMBL" id="PCH60728.1"/>
    </source>
</evidence>
<dbReference type="EMBL" id="NVQR01000083">
    <property type="protein sequence ID" value="PCH60728.1"/>
    <property type="molecule type" value="Genomic_DNA"/>
</dbReference>
<dbReference type="Proteomes" id="UP000218172">
    <property type="component" value="Unassembled WGS sequence"/>
</dbReference>
<feature type="transmembrane region" description="Helical" evidence="1">
    <location>
        <begin position="140"/>
        <end position="162"/>
    </location>
</feature>
<sequence>MLNEYLYEFFLIIEAQPYSQMLVSSYYLWNWTEATHVLSLMLCLGSLFIIDLRMLGLILTQVPASNLADRLHKPMMLGFLIMFITGFLLVYAKPVEVVTSLWFRLKMLFLVLAFINAWIFNTRLKAAKSSWDNSPAAPRALRIGAIISLLVWCCVVVLGRYIPYDWITCTNTDNSLLLWASGCVDQLRNL</sequence>
<feature type="domain" description="DUF6644" evidence="2">
    <location>
        <begin position="32"/>
        <end position="164"/>
    </location>
</feature>
<comment type="caution">
    <text evidence="3">The sequence shown here is derived from an EMBL/GenBank/DDBJ whole genome shotgun (WGS) entry which is preliminary data.</text>
</comment>
<name>A0A2A4MLK8_9GAMM</name>
<dbReference type="AlphaFoldDB" id="A0A2A4MLK8"/>
<proteinExistence type="predicted"/>
<feature type="transmembrane region" description="Helical" evidence="1">
    <location>
        <begin position="34"/>
        <end position="55"/>
    </location>
</feature>
<evidence type="ECO:0000313" key="4">
    <source>
        <dbReference type="Proteomes" id="UP000218172"/>
    </source>
</evidence>
<evidence type="ECO:0000259" key="2">
    <source>
        <dbReference type="Pfam" id="PF20349"/>
    </source>
</evidence>
<dbReference type="Pfam" id="PF20349">
    <property type="entry name" value="DUF6644"/>
    <property type="match status" value="1"/>
</dbReference>
<feature type="transmembrane region" description="Helical" evidence="1">
    <location>
        <begin position="76"/>
        <end position="95"/>
    </location>
</feature>
<accession>A0A2A4MLK8</accession>
<keyword evidence="1" id="KW-0812">Transmembrane</keyword>
<keyword evidence="1" id="KW-0472">Membrane</keyword>
<gene>
    <name evidence="3" type="ORF">COC19_05540</name>
</gene>
<reference evidence="4" key="1">
    <citation type="submission" date="2017-08" db="EMBL/GenBank/DDBJ databases">
        <title>A dynamic microbial community with high functional redundancy inhabits the cold, oxic subseafloor aquifer.</title>
        <authorList>
            <person name="Tully B.J."/>
            <person name="Wheat C.G."/>
            <person name="Glazer B.T."/>
            <person name="Huber J.A."/>
        </authorList>
    </citation>
    <scope>NUCLEOTIDE SEQUENCE [LARGE SCALE GENOMIC DNA]</scope>
</reference>
<organism evidence="3 4">
    <name type="scientific">SAR86 cluster bacterium</name>
    <dbReference type="NCBI Taxonomy" id="2030880"/>
    <lineage>
        <taxon>Bacteria</taxon>
        <taxon>Pseudomonadati</taxon>
        <taxon>Pseudomonadota</taxon>
        <taxon>Gammaproteobacteria</taxon>
        <taxon>SAR86 cluster</taxon>
    </lineage>
</organism>
<dbReference type="InterPro" id="IPR046586">
    <property type="entry name" value="DUF6644"/>
</dbReference>
<keyword evidence="1" id="KW-1133">Transmembrane helix</keyword>
<feature type="transmembrane region" description="Helical" evidence="1">
    <location>
        <begin position="101"/>
        <end position="120"/>
    </location>
</feature>
<evidence type="ECO:0000256" key="1">
    <source>
        <dbReference type="SAM" id="Phobius"/>
    </source>
</evidence>
<protein>
    <recommendedName>
        <fullName evidence="2">DUF6644 domain-containing protein</fullName>
    </recommendedName>
</protein>